<evidence type="ECO:0000256" key="4">
    <source>
        <dbReference type="ARBA" id="ARBA00022801"/>
    </source>
</evidence>
<keyword evidence="3" id="KW-0479">Metal-binding</keyword>
<dbReference type="Gene3D" id="3.10.450.350">
    <property type="match status" value="2"/>
</dbReference>
<dbReference type="SUPFAM" id="SSF51261">
    <property type="entry name" value="Duplicated hybrid motif"/>
    <property type="match status" value="1"/>
</dbReference>
<evidence type="ECO:0000313" key="10">
    <source>
        <dbReference type="Proteomes" id="UP000297706"/>
    </source>
</evidence>
<organism evidence="9 10">
    <name type="scientific">Methylotenera oryzisoli</name>
    <dbReference type="NCBI Taxonomy" id="2080758"/>
    <lineage>
        <taxon>Bacteria</taxon>
        <taxon>Pseudomonadati</taxon>
        <taxon>Pseudomonadota</taxon>
        <taxon>Betaproteobacteria</taxon>
        <taxon>Nitrosomonadales</taxon>
        <taxon>Methylophilaceae</taxon>
        <taxon>Methylotenera</taxon>
    </lineage>
</organism>
<evidence type="ECO:0000256" key="5">
    <source>
        <dbReference type="ARBA" id="ARBA00022833"/>
    </source>
</evidence>
<dbReference type="Pfam" id="PF01551">
    <property type="entry name" value="Peptidase_M23"/>
    <property type="match status" value="1"/>
</dbReference>
<dbReference type="AlphaFoldDB" id="A0A4Y9VU33"/>
<dbReference type="OrthoDB" id="9815245at2"/>
<dbReference type="CDD" id="cd12797">
    <property type="entry name" value="M23_peptidase"/>
    <property type="match status" value="1"/>
</dbReference>
<proteinExistence type="predicted"/>
<evidence type="ECO:0000259" key="8">
    <source>
        <dbReference type="Pfam" id="PF01551"/>
    </source>
</evidence>
<feature type="domain" description="M23ase beta-sheet core" evidence="8">
    <location>
        <begin position="322"/>
        <end position="418"/>
    </location>
</feature>
<dbReference type="InterPro" id="IPR050570">
    <property type="entry name" value="Cell_wall_metabolism_enzyme"/>
</dbReference>
<evidence type="ECO:0000256" key="1">
    <source>
        <dbReference type="ARBA" id="ARBA00001947"/>
    </source>
</evidence>
<dbReference type="PANTHER" id="PTHR21666:SF288">
    <property type="entry name" value="CELL DIVISION PROTEIN YTFB"/>
    <property type="match status" value="1"/>
</dbReference>
<dbReference type="GO" id="GO:0006508">
    <property type="term" value="P:proteolysis"/>
    <property type="evidence" value="ECO:0007669"/>
    <property type="project" value="UniProtKB-KW"/>
</dbReference>
<keyword evidence="7" id="KW-1133">Transmembrane helix</keyword>
<keyword evidence="10" id="KW-1185">Reference proteome</keyword>
<keyword evidence="5" id="KW-0862">Zinc</keyword>
<evidence type="ECO:0000256" key="3">
    <source>
        <dbReference type="ARBA" id="ARBA00022723"/>
    </source>
</evidence>
<comment type="cofactor">
    <cofactor evidence="1">
        <name>Zn(2+)</name>
        <dbReference type="ChEBI" id="CHEBI:29105"/>
    </cofactor>
</comment>
<sequence length="460" mass="51082">MDINEPNHHQSPQNAILTQNANKAERKQQRLSERKFKLRWVLAISCLPLFGIYTAFGIAPQTITTNIATSMVLEEVALPALEQALDKDANLTEKFWYKDYVRRDDTLQSVLARLNIRSRDALEFIRTDSVASEIARSIIPGRQVKAETDADGNLFHFEYQVSTDTFLTVSKTDDGYTAKQDDRVLEVRPVLKSAKITSSLFGATDAANIPDNIAIQLADIFESEINFHTDLRRGDHFNVIYEGSYDQGELIKVGEVLAAEFVNDGKVYHAVGFRDSNNQMQYYTPEGKSTHKSFLRSPLEFSRVSSGFSVARFHPVLQRMRAHKGVDFAAPTGTRIKASADAVVDFVGQKGGYGNVIILKHANGVSTLYGHLSRFAPELRRGSKITQGQMIGFVGMSGVATGPHLHYEFLINGQHQDPMKVALPKTNIIQGSNKAKFEAISSQMTAQLRLLGTSNIAALE</sequence>
<dbReference type="GO" id="GO:0046872">
    <property type="term" value="F:metal ion binding"/>
    <property type="evidence" value="ECO:0007669"/>
    <property type="project" value="UniProtKB-KW"/>
</dbReference>
<keyword evidence="7" id="KW-0812">Transmembrane</keyword>
<keyword evidence="7" id="KW-0472">Membrane</keyword>
<feature type="transmembrane region" description="Helical" evidence="7">
    <location>
        <begin position="40"/>
        <end position="59"/>
    </location>
</feature>
<evidence type="ECO:0000256" key="6">
    <source>
        <dbReference type="ARBA" id="ARBA00023049"/>
    </source>
</evidence>
<name>A0A4Y9VU33_9PROT</name>
<dbReference type="InterPro" id="IPR011055">
    <property type="entry name" value="Dup_hybrid_motif"/>
</dbReference>
<dbReference type="Proteomes" id="UP000297706">
    <property type="component" value="Unassembled WGS sequence"/>
</dbReference>
<dbReference type="EMBL" id="PQVH01000006">
    <property type="protein sequence ID" value="TFW72187.1"/>
    <property type="molecule type" value="Genomic_DNA"/>
</dbReference>
<dbReference type="GO" id="GO:0004222">
    <property type="term" value="F:metalloendopeptidase activity"/>
    <property type="evidence" value="ECO:0007669"/>
    <property type="project" value="TreeGrafter"/>
</dbReference>
<accession>A0A4Y9VU33</accession>
<evidence type="ECO:0000256" key="2">
    <source>
        <dbReference type="ARBA" id="ARBA00022670"/>
    </source>
</evidence>
<dbReference type="RefSeq" id="WP_135276729.1">
    <property type="nucleotide sequence ID" value="NZ_PQVH01000006.1"/>
</dbReference>
<gene>
    <name evidence="9" type="ORF">C3Y98_03505</name>
</gene>
<keyword evidence="2" id="KW-0645">Protease</keyword>
<comment type="caution">
    <text evidence="9">The sequence shown here is derived from an EMBL/GenBank/DDBJ whole genome shotgun (WGS) entry which is preliminary data.</text>
</comment>
<keyword evidence="6" id="KW-0482">Metalloprotease</keyword>
<evidence type="ECO:0000313" key="9">
    <source>
        <dbReference type="EMBL" id="TFW72187.1"/>
    </source>
</evidence>
<protein>
    <submittedName>
        <fullName evidence="9">Peptidase M23</fullName>
    </submittedName>
</protein>
<dbReference type="PANTHER" id="PTHR21666">
    <property type="entry name" value="PEPTIDASE-RELATED"/>
    <property type="match status" value="1"/>
</dbReference>
<dbReference type="Gene3D" id="2.70.70.10">
    <property type="entry name" value="Glucose Permease (Domain IIA)"/>
    <property type="match status" value="1"/>
</dbReference>
<keyword evidence="4" id="KW-0378">Hydrolase</keyword>
<dbReference type="InterPro" id="IPR016047">
    <property type="entry name" value="M23ase_b-sheet_dom"/>
</dbReference>
<reference evidence="9 10" key="1">
    <citation type="submission" date="2018-02" db="EMBL/GenBank/DDBJ databases">
        <title>A novel lanthanide dependent methylotroph, Methylotenera sp. La3113.</title>
        <authorList>
            <person name="Lv H."/>
            <person name="Tani A."/>
        </authorList>
    </citation>
    <scope>NUCLEOTIDE SEQUENCE [LARGE SCALE GENOMIC DNA]</scope>
    <source>
        <strain evidence="9 10">La3113</strain>
    </source>
</reference>
<evidence type="ECO:0000256" key="7">
    <source>
        <dbReference type="SAM" id="Phobius"/>
    </source>
</evidence>